<protein>
    <submittedName>
        <fullName evidence="1">Uncharacterized protein</fullName>
    </submittedName>
</protein>
<dbReference type="Proteomes" id="UP000790377">
    <property type="component" value="Unassembled WGS sequence"/>
</dbReference>
<evidence type="ECO:0000313" key="2">
    <source>
        <dbReference type="Proteomes" id="UP000790377"/>
    </source>
</evidence>
<comment type="caution">
    <text evidence="1">The sequence shown here is derived from an EMBL/GenBank/DDBJ whole genome shotgun (WGS) entry which is preliminary data.</text>
</comment>
<keyword evidence="2" id="KW-1185">Reference proteome</keyword>
<accession>A0ACB8ACP6</accession>
<reference evidence="1" key="1">
    <citation type="journal article" date="2021" name="New Phytol.">
        <title>Evolutionary innovations through gain and loss of genes in the ectomycorrhizal Boletales.</title>
        <authorList>
            <person name="Wu G."/>
            <person name="Miyauchi S."/>
            <person name="Morin E."/>
            <person name="Kuo A."/>
            <person name="Drula E."/>
            <person name="Varga T."/>
            <person name="Kohler A."/>
            <person name="Feng B."/>
            <person name="Cao Y."/>
            <person name="Lipzen A."/>
            <person name="Daum C."/>
            <person name="Hundley H."/>
            <person name="Pangilinan J."/>
            <person name="Johnson J."/>
            <person name="Barry K."/>
            <person name="LaButti K."/>
            <person name="Ng V."/>
            <person name="Ahrendt S."/>
            <person name="Min B."/>
            <person name="Choi I.G."/>
            <person name="Park H."/>
            <person name="Plett J.M."/>
            <person name="Magnuson J."/>
            <person name="Spatafora J.W."/>
            <person name="Nagy L.G."/>
            <person name="Henrissat B."/>
            <person name="Grigoriev I.V."/>
            <person name="Yang Z.L."/>
            <person name="Xu J."/>
            <person name="Martin F.M."/>
        </authorList>
    </citation>
    <scope>NUCLEOTIDE SEQUENCE</scope>
    <source>
        <strain evidence="1">ATCC 28755</strain>
    </source>
</reference>
<proteinExistence type="predicted"/>
<gene>
    <name evidence="1" type="ORF">BJ138DRAFT_1113398</name>
</gene>
<sequence length="75" mass="8700">MKPVIIFAFAPPMQQARLAADDLFVHSLLECFLVIDEDIVWNLPVAGYMVIVMNMQYFEGKEHRYVDYLVWTSCG</sequence>
<name>A0ACB8ACP6_9AGAM</name>
<organism evidence="1 2">
    <name type="scientific">Hygrophoropsis aurantiaca</name>
    <dbReference type="NCBI Taxonomy" id="72124"/>
    <lineage>
        <taxon>Eukaryota</taxon>
        <taxon>Fungi</taxon>
        <taxon>Dikarya</taxon>
        <taxon>Basidiomycota</taxon>
        <taxon>Agaricomycotina</taxon>
        <taxon>Agaricomycetes</taxon>
        <taxon>Agaricomycetidae</taxon>
        <taxon>Boletales</taxon>
        <taxon>Coniophorineae</taxon>
        <taxon>Hygrophoropsidaceae</taxon>
        <taxon>Hygrophoropsis</taxon>
    </lineage>
</organism>
<dbReference type="EMBL" id="MU267685">
    <property type="protein sequence ID" value="KAH7911244.1"/>
    <property type="molecule type" value="Genomic_DNA"/>
</dbReference>
<evidence type="ECO:0000313" key="1">
    <source>
        <dbReference type="EMBL" id="KAH7911244.1"/>
    </source>
</evidence>